<sequence>MCRHYRFDQLLDEPSRRANDGGCARFRTRDRYVLSRRRTATVLALSSPISTSLASTRNAEKEEVGPEVAICTCADRQLRPKHVGELTINHSNFDKLLACSIC</sequence>
<evidence type="ECO:0000313" key="1">
    <source>
        <dbReference type="EMBL" id="KAF1930747.1"/>
    </source>
</evidence>
<dbReference type="GeneID" id="54347288"/>
<dbReference type="RefSeq" id="XP_033450995.1">
    <property type="nucleotide sequence ID" value="XM_033589640.1"/>
</dbReference>
<evidence type="ECO:0000313" key="2">
    <source>
        <dbReference type="Proteomes" id="UP000800082"/>
    </source>
</evidence>
<protein>
    <submittedName>
        <fullName evidence="1">Uncharacterized protein</fullName>
    </submittedName>
</protein>
<reference evidence="1" key="1">
    <citation type="journal article" date="2020" name="Stud. Mycol.">
        <title>101 Dothideomycetes genomes: a test case for predicting lifestyles and emergence of pathogens.</title>
        <authorList>
            <person name="Haridas S."/>
            <person name="Albert R."/>
            <person name="Binder M."/>
            <person name="Bloem J."/>
            <person name="Labutti K."/>
            <person name="Salamov A."/>
            <person name="Andreopoulos B."/>
            <person name="Baker S."/>
            <person name="Barry K."/>
            <person name="Bills G."/>
            <person name="Bluhm B."/>
            <person name="Cannon C."/>
            <person name="Castanera R."/>
            <person name="Culley D."/>
            <person name="Daum C."/>
            <person name="Ezra D."/>
            <person name="Gonzalez J."/>
            <person name="Henrissat B."/>
            <person name="Kuo A."/>
            <person name="Liang C."/>
            <person name="Lipzen A."/>
            <person name="Lutzoni F."/>
            <person name="Magnuson J."/>
            <person name="Mondo S."/>
            <person name="Nolan M."/>
            <person name="Ohm R."/>
            <person name="Pangilinan J."/>
            <person name="Park H.-J."/>
            <person name="Ramirez L."/>
            <person name="Alfaro M."/>
            <person name="Sun H."/>
            <person name="Tritt A."/>
            <person name="Yoshinaga Y."/>
            <person name="Zwiers L.-H."/>
            <person name="Turgeon B."/>
            <person name="Goodwin S."/>
            <person name="Spatafora J."/>
            <person name="Crous P."/>
            <person name="Grigoriev I."/>
        </authorList>
    </citation>
    <scope>NUCLEOTIDE SEQUENCE</scope>
    <source>
        <strain evidence="1">CBS 183.55</strain>
    </source>
</reference>
<gene>
    <name evidence="1" type="ORF">M421DRAFT_357989</name>
</gene>
<dbReference type="EMBL" id="ML978962">
    <property type="protein sequence ID" value="KAF1930747.1"/>
    <property type="molecule type" value="Genomic_DNA"/>
</dbReference>
<proteinExistence type="predicted"/>
<name>A0A6A5RZQ8_9PLEO</name>
<accession>A0A6A5RZQ8</accession>
<keyword evidence="2" id="KW-1185">Reference proteome</keyword>
<dbReference type="AlphaFoldDB" id="A0A6A5RZQ8"/>
<dbReference type="Proteomes" id="UP000800082">
    <property type="component" value="Unassembled WGS sequence"/>
</dbReference>
<organism evidence="1 2">
    <name type="scientific">Didymella exigua CBS 183.55</name>
    <dbReference type="NCBI Taxonomy" id="1150837"/>
    <lineage>
        <taxon>Eukaryota</taxon>
        <taxon>Fungi</taxon>
        <taxon>Dikarya</taxon>
        <taxon>Ascomycota</taxon>
        <taxon>Pezizomycotina</taxon>
        <taxon>Dothideomycetes</taxon>
        <taxon>Pleosporomycetidae</taxon>
        <taxon>Pleosporales</taxon>
        <taxon>Pleosporineae</taxon>
        <taxon>Didymellaceae</taxon>
        <taxon>Didymella</taxon>
    </lineage>
</organism>